<dbReference type="SUPFAM" id="SSF46689">
    <property type="entry name" value="Homeodomain-like"/>
    <property type="match status" value="2"/>
</dbReference>
<dbReference type="AlphaFoldDB" id="A0A9P3H8V8"/>
<feature type="domain" description="Myb-like" evidence="7">
    <location>
        <begin position="211"/>
        <end position="261"/>
    </location>
</feature>
<evidence type="ECO:0000256" key="5">
    <source>
        <dbReference type="ARBA" id="ARBA00023242"/>
    </source>
</evidence>
<evidence type="ECO:0000256" key="1">
    <source>
        <dbReference type="ARBA" id="ARBA00022737"/>
    </source>
</evidence>
<feature type="compositionally biased region" description="Low complexity" evidence="6">
    <location>
        <begin position="96"/>
        <end position="105"/>
    </location>
</feature>
<keyword evidence="10" id="KW-1185">Reference proteome</keyword>
<feature type="compositionally biased region" description="Low complexity" evidence="6">
    <location>
        <begin position="525"/>
        <end position="536"/>
    </location>
</feature>
<keyword evidence="4" id="KW-0804">Transcription</keyword>
<keyword evidence="3" id="KW-0238">DNA-binding</keyword>
<keyword evidence="1" id="KW-0677">Repeat</keyword>
<protein>
    <submittedName>
        <fullName evidence="9">Transcription factor MYB, plant</fullName>
    </submittedName>
</protein>
<evidence type="ECO:0000313" key="9">
    <source>
        <dbReference type="EMBL" id="GJJ72321.1"/>
    </source>
</evidence>
<comment type="caution">
    <text evidence="9">The sequence shown here is derived from an EMBL/GenBank/DDBJ whole genome shotgun (WGS) entry which is preliminary data.</text>
</comment>
<dbReference type="PANTHER" id="PTHR46621">
    <property type="entry name" value="SNRNA-ACTIVATING PROTEIN COMPLEX SUBUNIT 4"/>
    <property type="match status" value="1"/>
</dbReference>
<dbReference type="GO" id="GO:0001006">
    <property type="term" value="F:RNA polymerase III type 3 promoter sequence-specific DNA binding"/>
    <property type="evidence" value="ECO:0007669"/>
    <property type="project" value="TreeGrafter"/>
</dbReference>
<feature type="compositionally biased region" description="Polar residues" evidence="6">
    <location>
        <begin position="582"/>
        <end position="593"/>
    </location>
</feature>
<dbReference type="Gene3D" id="1.10.10.60">
    <property type="entry name" value="Homeodomain-like"/>
    <property type="match status" value="3"/>
</dbReference>
<dbReference type="Pfam" id="PF00249">
    <property type="entry name" value="Myb_DNA-binding"/>
    <property type="match status" value="1"/>
</dbReference>
<evidence type="ECO:0000259" key="8">
    <source>
        <dbReference type="PROSITE" id="PS51294"/>
    </source>
</evidence>
<dbReference type="GO" id="GO:0000978">
    <property type="term" value="F:RNA polymerase II cis-regulatory region sequence-specific DNA binding"/>
    <property type="evidence" value="ECO:0007669"/>
    <property type="project" value="TreeGrafter"/>
</dbReference>
<reference evidence="9" key="2">
    <citation type="journal article" date="2022" name="Microbiol. Resour. Announc.">
        <title>Whole-Genome Sequence of Entomortierella parvispora E1425, a Mucoromycotan Fungus Associated with Burkholderiaceae-Related Endosymbiotic Bacteria.</title>
        <authorList>
            <person name="Herlambang A."/>
            <person name="Guo Y."/>
            <person name="Takashima Y."/>
            <person name="Narisawa K."/>
            <person name="Ohta H."/>
            <person name="Nishizawa T."/>
        </authorList>
    </citation>
    <scope>NUCLEOTIDE SEQUENCE</scope>
    <source>
        <strain evidence="9">E1425</strain>
    </source>
</reference>
<dbReference type="InterPro" id="IPR009057">
    <property type="entry name" value="Homeodomain-like_sf"/>
</dbReference>
<feature type="compositionally biased region" description="Acidic residues" evidence="6">
    <location>
        <begin position="636"/>
        <end position="647"/>
    </location>
</feature>
<feature type="region of interest" description="Disordered" evidence="6">
    <location>
        <begin position="503"/>
        <end position="691"/>
    </location>
</feature>
<dbReference type="EMBL" id="BQFW01000006">
    <property type="protein sequence ID" value="GJJ72321.1"/>
    <property type="molecule type" value="Genomic_DNA"/>
</dbReference>
<feature type="compositionally biased region" description="Polar residues" evidence="6">
    <location>
        <begin position="320"/>
        <end position="331"/>
    </location>
</feature>
<feature type="region of interest" description="Disordered" evidence="6">
    <location>
        <begin position="25"/>
        <end position="71"/>
    </location>
</feature>
<dbReference type="Pfam" id="PF13921">
    <property type="entry name" value="Myb_DNA-bind_6"/>
    <property type="match status" value="1"/>
</dbReference>
<keyword evidence="5" id="KW-0539">Nucleus</keyword>
<dbReference type="SMART" id="SM00717">
    <property type="entry name" value="SANT"/>
    <property type="match status" value="3"/>
</dbReference>
<dbReference type="InterPro" id="IPR001005">
    <property type="entry name" value="SANT/Myb"/>
</dbReference>
<dbReference type="PROSITE" id="PS51294">
    <property type="entry name" value="HTH_MYB"/>
    <property type="match status" value="2"/>
</dbReference>
<feature type="region of interest" description="Disordered" evidence="6">
    <location>
        <begin position="285"/>
        <end position="331"/>
    </location>
</feature>
<accession>A0A9P3H8V8</accession>
<dbReference type="CDD" id="cd00167">
    <property type="entry name" value="SANT"/>
    <property type="match status" value="3"/>
</dbReference>
<gene>
    <name evidence="9" type="ORF">EMPS_04678</name>
</gene>
<feature type="region of interest" description="Disordered" evidence="6">
    <location>
        <begin position="370"/>
        <end position="410"/>
    </location>
</feature>
<dbReference type="FunFam" id="1.10.10.60:FF:000010">
    <property type="entry name" value="Transcriptional activator Myb isoform A"/>
    <property type="match status" value="1"/>
</dbReference>
<evidence type="ECO:0000313" key="10">
    <source>
        <dbReference type="Proteomes" id="UP000827284"/>
    </source>
</evidence>
<feature type="compositionally biased region" description="Low complexity" evidence="6">
    <location>
        <begin position="371"/>
        <end position="393"/>
    </location>
</feature>
<dbReference type="InterPro" id="IPR017930">
    <property type="entry name" value="Myb_dom"/>
</dbReference>
<feature type="domain" description="Myb-like" evidence="7">
    <location>
        <begin position="102"/>
        <end position="156"/>
    </location>
</feature>
<evidence type="ECO:0000256" key="2">
    <source>
        <dbReference type="ARBA" id="ARBA00023015"/>
    </source>
</evidence>
<dbReference type="PANTHER" id="PTHR46621:SF1">
    <property type="entry name" value="SNRNA-ACTIVATING PROTEIN COMPLEX SUBUNIT 4"/>
    <property type="match status" value="1"/>
</dbReference>
<name>A0A9P3H8V8_9FUNG</name>
<dbReference type="PROSITE" id="PS50090">
    <property type="entry name" value="MYB_LIKE"/>
    <property type="match status" value="3"/>
</dbReference>
<keyword evidence="2" id="KW-0805">Transcription regulation</keyword>
<feature type="compositionally biased region" description="Low complexity" evidence="6">
    <location>
        <begin position="40"/>
        <end position="55"/>
    </location>
</feature>
<organism evidence="9 10">
    <name type="scientific">Entomortierella parvispora</name>
    <dbReference type="NCBI Taxonomy" id="205924"/>
    <lineage>
        <taxon>Eukaryota</taxon>
        <taxon>Fungi</taxon>
        <taxon>Fungi incertae sedis</taxon>
        <taxon>Mucoromycota</taxon>
        <taxon>Mortierellomycotina</taxon>
        <taxon>Mortierellomycetes</taxon>
        <taxon>Mortierellales</taxon>
        <taxon>Mortierellaceae</taxon>
        <taxon>Entomortierella</taxon>
    </lineage>
</organism>
<evidence type="ECO:0000256" key="6">
    <source>
        <dbReference type="SAM" id="MobiDB-lite"/>
    </source>
</evidence>
<evidence type="ECO:0000256" key="3">
    <source>
        <dbReference type="ARBA" id="ARBA00023125"/>
    </source>
</evidence>
<dbReference type="Proteomes" id="UP000827284">
    <property type="component" value="Unassembled WGS sequence"/>
</dbReference>
<dbReference type="GO" id="GO:0019185">
    <property type="term" value="C:snRNA-activating protein complex"/>
    <property type="evidence" value="ECO:0007669"/>
    <property type="project" value="TreeGrafter"/>
</dbReference>
<feature type="domain" description="HTH myb-type" evidence="8">
    <location>
        <begin position="215"/>
        <end position="265"/>
    </location>
</feature>
<feature type="compositionally biased region" description="Basic and acidic residues" evidence="6">
    <location>
        <begin position="571"/>
        <end position="580"/>
    </location>
</feature>
<sequence>MKTQAALPPLNISQHQSMEYSMERMSFASPNPSNSHPGVNSFNTNNTTNNNSNANNHHHPLPPPPHAPFHFSSAMMHAHQLAQLQSNNHHHHHHNQQLSTHQQQHFDGPWQRHEDQLLNEAVTTYGTKSWKIVSDYAFPDGSRDKNECMHRWRALSTTRPRQVKGPWTDEEDRKLKELVGEYGPEKWVFIASRIGSRTGKQCRERWHNHLDPLINKSPFTHEEDMRILELYSRIGSKWAEMAKHMPGRPDNAIKNHFNTTMQRKKRRMSMPSIRHPYGEQVIDLSAPSSASSTSSSSSSSSSPQQPHHNGPHTFAGFNRVNGSNPANTTGSRVLMANLHPNQMPNSMARFMPYERRHSFPVSNSLAPLPMTSAPTSSLPSSRSSSLSSVSSASGLNLILPSPPKTPDMTRRKSTLASWCVTPPSQQGNGLARFGSNNNSAFQSPIFAPSSLESMSRSSSSSSSSTMTLPGISSFVHASEVHPRHPIDDSSEASTPIATTTVAGITFSPPMLPRAGSLESMPLNRSESSSSRDSFSSTETLVNSVRHLQTGPLATEPPKPSLTKGGPWGHAMKREPSHENEESQPYTFQSQQGNRRPHHAFGRYSPPASMTRRHGHIEYEEENDDSMQSDQESMGLTEDEDLEEDDFDDLHQEEGEEEAEEDSFRNRVRGRRLYSQSTSHIMSIENLVGPSL</sequence>
<feature type="domain" description="HTH myb-type" evidence="8">
    <location>
        <begin position="159"/>
        <end position="214"/>
    </location>
</feature>
<feature type="compositionally biased region" description="Polar residues" evidence="6">
    <location>
        <begin position="537"/>
        <end position="546"/>
    </location>
</feature>
<dbReference type="GO" id="GO:0042796">
    <property type="term" value="P:snRNA transcription by RNA polymerase III"/>
    <property type="evidence" value="ECO:0007669"/>
    <property type="project" value="TreeGrafter"/>
</dbReference>
<feature type="compositionally biased region" description="Polar residues" evidence="6">
    <location>
        <begin position="28"/>
        <end position="38"/>
    </location>
</feature>
<dbReference type="InterPro" id="IPR051575">
    <property type="entry name" value="Myb-like_DNA-bd"/>
</dbReference>
<dbReference type="OrthoDB" id="2143914at2759"/>
<feature type="compositionally biased region" description="Low complexity" evidence="6">
    <location>
        <begin position="285"/>
        <end position="303"/>
    </location>
</feature>
<feature type="domain" description="Myb-like" evidence="7">
    <location>
        <begin position="159"/>
        <end position="210"/>
    </location>
</feature>
<dbReference type="GO" id="GO:0042795">
    <property type="term" value="P:snRNA transcription by RNA polymerase II"/>
    <property type="evidence" value="ECO:0007669"/>
    <property type="project" value="TreeGrafter"/>
</dbReference>
<proteinExistence type="predicted"/>
<evidence type="ECO:0000259" key="7">
    <source>
        <dbReference type="PROSITE" id="PS50090"/>
    </source>
</evidence>
<reference evidence="9" key="1">
    <citation type="submission" date="2021-11" db="EMBL/GenBank/DDBJ databases">
        <authorList>
            <person name="Herlambang A."/>
            <person name="Guo Y."/>
            <person name="Takashima Y."/>
            <person name="Nishizawa T."/>
        </authorList>
    </citation>
    <scope>NUCLEOTIDE SEQUENCE</scope>
    <source>
        <strain evidence="9">E1425</strain>
    </source>
</reference>
<feature type="region of interest" description="Disordered" evidence="6">
    <location>
        <begin position="86"/>
        <end position="107"/>
    </location>
</feature>
<evidence type="ECO:0000256" key="4">
    <source>
        <dbReference type="ARBA" id="ARBA00023163"/>
    </source>
</evidence>